<evidence type="ECO:0000313" key="1">
    <source>
        <dbReference type="EMBL" id="KAF2116854.1"/>
    </source>
</evidence>
<dbReference type="Proteomes" id="UP000799770">
    <property type="component" value="Unassembled WGS sequence"/>
</dbReference>
<keyword evidence="2" id="KW-1185">Reference proteome</keyword>
<dbReference type="OrthoDB" id="3783521at2759"/>
<organism evidence="1 2">
    <name type="scientific">Lophiotrema nucula</name>
    <dbReference type="NCBI Taxonomy" id="690887"/>
    <lineage>
        <taxon>Eukaryota</taxon>
        <taxon>Fungi</taxon>
        <taxon>Dikarya</taxon>
        <taxon>Ascomycota</taxon>
        <taxon>Pezizomycotina</taxon>
        <taxon>Dothideomycetes</taxon>
        <taxon>Pleosporomycetidae</taxon>
        <taxon>Pleosporales</taxon>
        <taxon>Lophiotremataceae</taxon>
        <taxon>Lophiotrema</taxon>
    </lineage>
</organism>
<sequence length="393" mass="44777">MSNTHSDAVQALEKPETNEELEQRVFEIADRVAKECALSFIYSTFHVWEYFCAYPSDDFVSQVIVDNVWNDLEPYSHCVGHAYKVATRLRDALTQDEQLSHYAKHVQLLTEMPQGRATSEGFIHHVTALLLRTAAIVIDLGAHSSAFRVPLNECVFCDKDLPIEQTEPCGFQFAYLPGKGGQHLLLEPGHRHRAYCEAMKKMREIYEATGKYPPDETIQGFYPTLWAHLICQLIMRSPYMVGSKYISTEILLDDKPSYRGRSETPFQTPHGVKYITEGCQLSIRFIDRCLVMEVPYKDWLKKYPELLSRLEESRNFKKIPRVNESTATFTVLLHHGTILNTSGIVVVKKKNLKYRKDLKLMEELGVALGLPEGVVYHVAEAICDVWSKAVASG</sequence>
<gene>
    <name evidence="1" type="ORF">BDV96DRAFT_645258</name>
</gene>
<dbReference type="EMBL" id="ML977320">
    <property type="protein sequence ID" value="KAF2116854.1"/>
    <property type="molecule type" value="Genomic_DNA"/>
</dbReference>
<accession>A0A6A5ZCS2</accession>
<protein>
    <submittedName>
        <fullName evidence="1">Uncharacterized protein</fullName>
    </submittedName>
</protein>
<dbReference type="AlphaFoldDB" id="A0A6A5ZCS2"/>
<reference evidence="1" key="1">
    <citation type="journal article" date="2020" name="Stud. Mycol.">
        <title>101 Dothideomycetes genomes: a test case for predicting lifestyles and emergence of pathogens.</title>
        <authorList>
            <person name="Haridas S."/>
            <person name="Albert R."/>
            <person name="Binder M."/>
            <person name="Bloem J."/>
            <person name="Labutti K."/>
            <person name="Salamov A."/>
            <person name="Andreopoulos B."/>
            <person name="Baker S."/>
            <person name="Barry K."/>
            <person name="Bills G."/>
            <person name="Bluhm B."/>
            <person name="Cannon C."/>
            <person name="Castanera R."/>
            <person name="Culley D."/>
            <person name="Daum C."/>
            <person name="Ezra D."/>
            <person name="Gonzalez J."/>
            <person name="Henrissat B."/>
            <person name="Kuo A."/>
            <person name="Liang C."/>
            <person name="Lipzen A."/>
            <person name="Lutzoni F."/>
            <person name="Magnuson J."/>
            <person name="Mondo S."/>
            <person name="Nolan M."/>
            <person name="Ohm R."/>
            <person name="Pangilinan J."/>
            <person name="Park H.-J."/>
            <person name="Ramirez L."/>
            <person name="Alfaro M."/>
            <person name="Sun H."/>
            <person name="Tritt A."/>
            <person name="Yoshinaga Y."/>
            <person name="Zwiers L.-H."/>
            <person name="Turgeon B."/>
            <person name="Goodwin S."/>
            <person name="Spatafora J."/>
            <person name="Crous P."/>
            <person name="Grigoriev I."/>
        </authorList>
    </citation>
    <scope>NUCLEOTIDE SEQUENCE</scope>
    <source>
        <strain evidence="1">CBS 627.86</strain>
    </source>
</reference>
<name>A0A6A5ZCS2_9PLEO</name>
<proteinExistence type="predicted"/>
<evidence type="ECO:0000313" key="2">
    <source>
        <dbReference type="Proteomes" id="UP000799770"/>
    </source>
</evidence>